<evidence type="ECO:0000313" key="3">
    <source>
        <dbReference type="EMBL" id="VUZ57747.1"/>
    </source>
</evidence>
<name>A0A564ZE18_HYMDI</name>
<sequence>MDNGLFSSFVSQAAKNEGAGLFSNIAGDSTSGGLFAFSKLSDPPHGLFGLSTQAPTGKSQQTVPLEEPKFEIESTEPYAIDLTTDNAYEHQPPSSQLWLHSNGESGKSSLFSNVSSHLSVSTNVQTDNFFTGFVKSENSSANKMTSSSNLFTGFGKITQIKSQPFTTYNKPTESGSINSQKQFSMEIDLSAKKEARNVRFDRPHAIQKNIPLSSCINKSSSVPSFAHNGTTHERAATVQQRLAVLEAKDKAEHERRQALSLPVHLRNGSSGVKHVTVGNCPDMCPETERYLREFRHRVSFFETRPGTGVSWQMDHTCAVKDYSRSAADQAEPLPWELRPSEVLDRTMNYLLAAIADRPEEEGGGNLWKPWYEFLWTRTRAIRKDIIQQRLCSPTIVSIVEKITRFHIFCAARLVDQSMDAFDPRINSENLTQCLQTLKELYSDIQSSAGNNSMVKVCPCEAEFRAYMILMKLNECSVLDEVQKFPEALRKSSEVQFAIAVHSAVAERNHVRFFRLIRQADCLTVCLLHRYFGQVRSHALLALSSAFYGHPRHEVIYPLLKFVHQLGFESSKDAQDFCEHWGVQVSEEGVIFSRNSPPREPELAWKEKRSPKLIESKRKGRSLCDLFNGGPLDRAFAKPGPVHSSFDAEGNLLPVQEVQQSPFCPSPTETNVPIVDVDDAGDDNEKEVIDLSIEEEQEENEEDDRRYNFEDNYEEEEEPQEDDTQPSPAQVSQPNFQLYSSFSDISKAVKPPVVPSPTVAIDVDIDGEEFEENEIHQSSFFSVDSAITTEAVKRIVEDLIDETVHQLMLQILNEETTQYLSLRSSIVEEAAEVILQNFLQSVLIEVIQEIIGDISVTEIANDLVVEEIQDVVLGETKNAQAKHTNSMRLQKRSFTAWRSICQRKNEQKLNNECNLDRLLTLPGAPAPYAWMGEVKPRRPLYQVFRQEIDDLEPKRPRLSDVTASRIDPMSKSEPLNPIPTLQNVQIAVLTSTTFKEFNEWFLAMLQNYLRLYLISSIDQLSGSEGGIIIVGETISGLNLPQLCLFPPSLVRPRENSEDAITMVIEFPPLRDCWRNLIEQGLNWFAETISSHNQDNSQIHIKPENTFTIPVHFYVTSSTLNEIVNSHIEVGFLKPLIELVSQWDEFGLTHPGPHSILKAYNKCLEPLSRCNRDNLAVSPLPEPIPDDSSWEEAVTSWNLFLDSPQFSDCYVESLKQSPENYEAWRRESPLFIPWGNLCIGLIQVKMNETLLTGGLDDDLRKSDFPGSIFDELGPQFSIGDIRKLCEPKNYPVVPLDFIFQIPKPDPYEKILQRLNEVSERIDGVSRSVKSIVE</sequence>
<feature type="compositionally biased region" description="Acidic residues" evidence="1">
    <location>
        <begin position="712"/>
        <end position="723"/>
    </location>
</feature>
<dbReference type="GO" id="GO:0005737">
    <property type="term" value="C:cytoplasm"/>
    <property type="evidence" value="ECO:0007669"/>
    <property type="project" value="TreeGrafter"/>
</dbReference>
<reference evidence="3 4" key="1">
    <citation type="submission" date="2019-07" db="EMBL/GenBank/DDBJ databases">
        <authorList>
            <person name="Jastrzebski P J."/>
            <person name="Paukszto L."/>
            <person name="Jastrzebski P J."/>
        </authorList>
    </citation>
    <scope>NUCLEOTIDE SEQUENCE [LARGE SCALE GENOMIC DNA]</scope>
    <source>
        <strain evidence="3 4">WMS-il1</strain>
    </source>
</reference>
<dbReference type="GO" id="GO:0070390">
    <property type="term" value="C:transcription export complex 2"/>
    <property type="evidence" value="ECO:0007669"/>
    <property type="project" value="TreeGrafter"/>
</dbReference>
<evidence type="ECO:0000259" key="2">
    <source>
        <dbReference type="Pfam" id="PF03399"/>
    </source>
</evidence>
<feature type="compositionally biased region" description="Polar residues" evidence="1">
    <location>
        <begin position="659"/>
        <end position="670"/>
    </location>
</feature>
<evidence type="ECO:0000256" key="1">
    <source>
        <dbReference type="SAM" id="MobiDB-lite"/>
    </source>
</evidence>
<proteinExistence type="predicted"/>
<feature type="region of interest" description="Disordered" evidence="1">
    <location>
        <begin position="659"/>
        <end position="682"/>
    </location>
</feature>
<dbReference type="PANTHER" id="PTHR12436">
    <property type="entry name" value="80 KDA MCM3-ASSOCIATED PROTEIN"/>
    <property type="match status" value="1"/>
</dbReference>
<dbReference type="Pfam" id="PF03399">
    <property type="entry name" value="SAC3_GANP"/>
    <property type="match status" value="1"/>
</dbReference>
<organism evidence="3 4">
    <name type="scientific">Hymenolepis diminuta</name>
    <name type="common">Rat tapeworm</name>
    <dbReference type="NCBI Taxonomy" id="6216"/>
    <lineage>
        <taxon>Eukaryota</taxon>
        <taxon>Metazoa</taxon>
        <taxon>Spiralia</taxon>
        <taxon>Lophotrochozoa</taxon>
        <taxon>Platyhelminthes</taxon>
        <taxon>Cestoda</taxon>
        <taxon>Eucestoda</taxon>
        <taxon>Cyclophyllidea</taxon>
        <taxon>Hymenolepididae</taxon>
        <taxon>Hymenolepis</taxon>
    </lineage>
</organism>
<gene>
    <name evidence="3" type="ORF">WMSIL1_LOCUS14974</name>
</gene>
<dbReference type="EMBL" id="CABIJS010000719">
    <property type="protein sequence ID" value="VUZ57747.1"/>
    <property type="molecule type" value="Genomic_DNA"/>
</dbReference>
<feature type="domain" description="SAC3/GANP/THP3 conserved" evidence="2">
    <location>
        <begin position="283"/>
        <end position="585"/>
    </location>
</feature>
<dbReference type="Proteomes" id="UP000321570">
    <property type="component" value="Unassembled WGS sequence"/>
</dbReference>
<dbReference type="InterPro" id="IPR045107">
    <property type="entry name" value="SAC3/GANP/THP3"/>
</dbReference>
<dbReference type="PANTHER" id="PTHR12436:SF3">
    <property type="entry name" value="GERMINAL-CENTER ASSOCIATED NUCLEAR PROTEIN"/>
    <property type="match status" value="1"/>
</dbReference>
<dbReference type="InterPro" id="IPR005062">
    <property type="entry name" value="SAC3/GANP/THP3_conserved"/>
</dbReference>
<keyword evidence="4" id="KW-1185">Reference proteome</keyword>
<evidence type="ECO:0000313" key="4">
    <source>
        <dbReference type="Proteomes" id="UP000321570"/>
    </source>
</evidence>
<dbReference type="Gene3D" id="1.25.40.990">
    <property type="match status" value="1"/>
</dbReference>
<accession>A0A564ZE18</accession>
<dbReference type="GO" id="GO:0006406">
    <property type="term" value="P:mRNA export from nucleus"/>
    <property type="evidence" value="ECO:0007669"/>
    <property type="project" value="TreeGrafter"/>
</dbReference>
<protein>
    <recommendedName>
        <fullName evidence="2">SAC3/GANP/THP3 conserved domain-containing protein</fullName>
    </recommendedName>
</protein>
<feature type="region of interest" description="Disordered" evidence="1">
    <location>
        <begin position="712"/>
        <end position="731"/>
    </location>
</feature>